<dbReference type="Proteomes" id="UP000887565">
    <property type="component" value="Unplaced"/>
</dbReference>
<dbReference type="WBParaSite" id="nRc.2.0.1.t39671-RA">
    <property type="protein sequence ID" value="nRc.2.0.1.t39671-RA"/>
    <property type="gene ID" value="nRc.2.0.1.g39671"/>
</dbReference>
<keyword evidence="1" id="KW-1185">Reference proteome</keyword>
<reference evidence="2" key="1">
    <citation type="submission" date="2022-11" db="UniProtKB">
        <authorList>
            <consortium name="WormBaseParasite"/>
        </authorList>
    </citation>
    <scope>IDENTIFICATION</scope>
</reference>
<proteinExistence type="predicted"/>
<organism evidence="1 2">
    <name type="scientific">Romanomermis culicivorax</name>
    <name type="common">Nematode worm</name>
    <dbReference type="NCBI Taxonomy" id="13658"/>
    <lineage>
        <taxon>Eukaryota</taxon>
        <taxon>Metazoa</taxon>
        <taxon>Ecdysozoa</taxon>
        <taxon>Nematoda</taxon>
        <taxon>Enoplea</taxon>
        <taxon>Dorylaimia</taxon>
        <taxon>Mermithida</taxon>
        <taxon>Mermithoidea</taxon>
        <taxon>Mermithidae</taxon>
        <taxon>Romanomermis</taxon>
    </lineage>
</organism>
<accession>A0A915KLM0</accession>
<dbReference type="AlphaFoldDB" id="A0A915KLM0"/>
<name>A0A915KLM0_ROMCU</name>
<evidence type="ECO:0000313" key="1">
    <source>
        <dbReference type="Proteomes" id="UP000887565"/>
    </source>
</evidence>
<protein>
    <submittedName>
        <fullName evidence="2">Uncharacterized protein</fullName>
    </submittedName>
</protein>
<evidence type="ECO:0000313" key="2">
    <source>
        <dbReference type="WBParaSite" id="nRc.2.0.1.t39671-RA"/>
    </source>
</evidence>
<sequence>MAEGQCYYSAKWYVDDCSRHVCQSLHVNVTIQLDETGDPATNISAYFKLIFEPLTPINVYRKTPRPSDRVIHQDAWETEARNAGAGFTKALKYGPPCKLPDSTGFGRCSIDGQCYPTLPGYYDRDLDVYVRQTKPTIGRWSEPAPGPVRNAAAKTTTTTDVCENQDIRVFHIETMQKFSPNNEFQAFAIFLLKFTRLMISEGLESCAKTIPVGVKLVFAHPQQDQAIIKSRNQFGGSNSCQTPLVQQSKESIMSQTPEIGFLLHLGDIDALTKSTIRAW</sequence>